<keyword evidence="5" id="KW-0788">Thiol protease</keyword>
<keyword evidence="6" id="KW-0175">Coiled coil</keyword>
<dbReference type="PROSITE" id="PS51935">
    <property type="entry name" value="NLPC_P60"/>
    <property type="match status" value="1"/>
</dbReference>
<gene>
    <name evidence="9" type="ORF">CE91St55_37570</name>
</gene>
<dbReference type="InterPro" id="IPR051202">
    <property type="entry name" value="Peptidase_C40"/>
</dbReference>
<organism evidence="9 10">
    <name type="scientific">Hungatella hathewayi</name>
    <dbReference type="NCBI Taxonomy" id="154046"/>
    <lineage>
        <taxon>Bacteria</taxon>
        <taxon>Bacillati</taxon>
        <taxon>Bacillota</taxon>
        <taxon>Clostridia</taxon>
        <taxon>Lachnospirales</taxon>
        <taxon>Lachnospiraceae</taxon>
        <taxon>Hungatella</taxon>
    </lineage>
</organism>
<feature type="region of interest" description="Disordered" evidence="7">
    <location>
        <begin position="250"/>
        <end position="297"/>
    </location>
</feature>
<dbReference type="Proteomes" id="UP001055091">
    <property type="component" value="Unassembled WGS sequence"/>
</dbReference>
<keyword evidence="3 8" id="KW-0732">Signal</keyword>
<dbReference type="InterPro" id="IPR057309">
    <property type="entry name" value="PcsB_CC"/>
</dbReference>
<dbReference type="GO" id="GO:0008234">
    <property type="term" value="F:cysteine-type peptidase activity"/>
    <property type="evidence" value="ECO:0007669"/>
    <property type="project" value="UniProtKB-KW"/>
</dbReference>
<keyword evidence="2" id="KW-0645">Protease</keyword>
<name>A0A413X2I9_9FIRM</name>
<keyword evidence="4" id="KW-0378">Hydrolase</keyword>
<proteinExistence type="inferred from homology"/>
<dbReference type="AlphaFoldDB" id="A0A413X2I9"/>
<dbReference type="InterPro" id="IPR000064">
    <property type="entry name" value="NLP_P60_dom"/>
</dbReference>
<evidence type="ECO:0000313" key="10">
    <source>
        <dbReference type="Proteomes" id="UP001055091"/>
    </source>
</evidence>
<feature type="coiled-coil region" evidence="6">
    <location>
        <begin position="36"/>
        <end position="119"/>
    </location>
</feature>
<dbReference type="PANTHER" id="PTHR47053">
    <property type="entry name" value="MUREIN DD-ENDOPEPTIDASE MEPH-RELATED"/>
    <property type="match status" value="1"/>
</dbReference>
<sequence>MMGHQRPVRCCCFLLFVTAAVCLGQMVSFVSAASPISEAEREKQEAEARYEAVNGEAEELERKKGEAAALAGRLDKELTGLLTDMDLLETDMDDMTRQIEREEAEYQRAEEKRKRQYEILKKRIQYIYEEGEVTYLDILLKAKTIGDVINGNEYFQQLYEYDRKLITEYEKTKCDAGNRKEALEERQSELYSLRQEYGVREKTLRTMMTEKRAEESDFDLRLKAARAEAGKQAEVIRRRTEDIRLLREEEERRAEEQKRISEAARNEAQWRQSSSQGAQGGPGKTQNGGPGIIRSTGGTEFGRSVADYALQFVGNPYVWGGTSLTSGADCSGFVQSVYRHFGVSIPRTSAEQAGFGREIAYEDMEPGDLVCYPGHVAMYIGGGRIVHARSAKAGIRVDDNPAYRTIVSIRRPW</sequence>
<dbReference type="PANTHER" id="PTHR47053:SF1">
    <property type="entry name" value="MUREIN DD-ENDOPEPTIDASE MEPH-RELATED"/>
    <property type="match status" value="1"/>
</dbReference>
<evidence type="ECO:0000313" key="9">
    <source>
        <dbReference type="EMBL" id="GKH01776.1"/>
    </source>
</evidence>
<dbReference type="Gene3D" id="3.90.1720.10">
    <property type="entry name" value="endopeptidase domain like (from Nostoc punctiforme)"/>
    <property type="match status" value="1"/>
</dbReference>
<evidence type="ECO:0000256" key="6">
    <source>
        <dbReference type="SAM" id="Coils"/>
    </source>
</evidence>
<evidence type="ECO:0000256" key="3">
    <source>
        <dbReference type="ARBA" id="ARBA00022729"/>
    </source>
</evidence>
<accession>A0A413X2I9</accession>
<comment type="caution">
    <text evidence="9">The sequence shown here is derived from an EMBL/GenBank/DDBJ whole genome shotgun (WGS) entry which is preliminary data.</text>
</comment>
<evidence type="ECO:0000256" key="7">
    <source>
        <dbReference type="SAM" id="MobiDB-lite"/>
    </source>
</evidence>
<comment type="similarity">
    <text evidence="1">Belongs to the peptidase C40 family.</text>
</comment>
<feature type="signal peptide" evidence="8">
    <location>
        <begin position="1"/>
        <end position="32"/>
    </location>
</feature>
<dbReference type="RefSeq" id="WP_118077104.1">
    <property type="nucleotide sequence ID" value="NZ_BQNJ01000001.1"/>
</dbReference>
<protein>
    <submittedName>
        <fullName evidence="9">Uncharacterized protein</fullName>
    </submittedName>
</protein>
<feature type="compositionally biased region" description="Gly residues" evidence="7">
    <location>
        <begin position="278"/>
        <end position="291"/>
    </location>
</feature>
<feature type="chain" id="PRO_5043545809" evidence="8">
    <location>
        <begin position="33"/>
        <end position="413"/>
    </location>
</feature>
<dbReference type="Pfam" id="PF24568">
    <property type="entry name" value="CC_PcsB"/>
    <property type="match status" value="1"/>
</dbReference>
<dbReference type="Pfam" id="PF00877">
    <property type="entry name" value="NLPC_P60"/>
    <property type="match status" value="1"/>
</dbReference>
<dbReference type="GO" id="GO:0006508">
    <property type="term" value="P:proteolysis"/>
    <property type="evidence" value="ECO:0007669"/>
    <property type="project" value="UniProtKB-KW"/>
</dbReference>
<dbReference type="Gene3D" id="6.10.250.3150">
    <property type="match status" value="1"/>
</dbReference>
<evidence type="ECO:0000256" key="5">
    <source>
        <dbReference type="ARBA" id="ARBA00022807"/>
    </source>
</evidence>
<evidence type="ECO:0000256" key="1">
    <source>
        <dbReference type="ARBA" id="ARBA00007074"/>
    </source>
</evidence>
<evidence type="ECO:0000256" key="2">
    <source>
        <dbReference type="ARBA" id="ARBA00022670"/>
    </source>
</evidence>
<dbReference type="SUPFAM" id="SSF54001">
    <property type="entry name" value="Cysteine proteinases"/>
    <property type="match status" value="1"/>
</dbReference>
<dbReference type="EMBL" id="BQNJ01000001">
    <property type="protein sequence ID" value="GKH01776.1"/>
    <property type="molecule type" value="Genomic_DNA"/>
</dbReference>
<feature type="compositionally biased region" description="Basic and acidic residues" evidence="7">
    <location>
        <begin position="250"/>
        <end position="265"/>
    </location>
</feature>
<evidence type="ECO:0000256" key="8">
    <source>
        <dbReference type="SAM" id="SignalP"/>
    </source>
</evidence>
<dbReference type="InterPro" id="IPR038765">
    <property type="entry name" value="Papain-like_cys_pep_sf"/>
</dbReference>
<reference evidence="9" key="1">
    <citation type="submission" date="2022-01" db="EMBL/GenBank/DDBJ databases">
        <title>Novel bile acid biosynthetic pathways are enriched in the microbiome of centenarians.</title>
        <authorList>
            <person name="Sato Y."/>
            <person name="Atarashi K."/>
            <person name="Plichta R.D."/>
            <person name="Arai Y."/>
            <person name="Sasajima S."/>
            <person name="Kearney M.S."/>
            <person name="Suda W."/>
            <person name="Takeshita K."/>
            <person name="Sasaki T."/>
            <person name="Okamoto S."/>
            <person name="Skelly N.A."/>
            <person name="Okamura Y."/>
            <person name="Vlamakis H."/>
            <person name="Li Y."/>
            <person name="Tanoue T."/>
            <person name="Takei H."/>
            <person name="Nittono H."/>
            <person name="Narushima S."/>
            <person name="Irie J."/>
            <person name="Itoh H."/>
            <person name="Moriya K."/>
            <person name="Sugiura Y."/>
            <person name="Suematsu M."/>
            <person name="Moritoki N."/>
            <person name="Shibata S."/>
            <person name="Littman R.D."/>
            <person name="Fischbach A.M."/>
            <person name="Uwamino Y."/>
            <person name="Inoue T."/>
            <person name="Honda A."/>
            <person name="Hattori M."/>
            <person name="Murai T."/>
            <person name="Xavier J.R."/>
            <person name="Hirose N."/>
            <person name="Honda K."/>
        </authorList>
    </citation>
    <scope>NUCLEOTIDE SEQUENCE</scope>
    <source>
        <strain evidence="9">CE91-St55</strain>
    </source>
</reference>
<evidence type="ECO:0000256" key="4">
    <source>
        <dbReference type="ARBA" id="ARBA00022801"/>
    </source>
</evidence>